<feature type="region of interest" description="Disordered" evidence="1">
    <location>
        <begin position="330"/>
        <end position="389"/>
    </location>
</feature>
<dbReference type="Proteomes" id="UP001153076">
    <property type="component" value="Unassembled WGS sequence"/>
</dbReference>
<comment type="caution">
    <text evidence="3">The sequence shown here is derived from an EMBL/GenBank/DDBJ whole genome shotgun (WGS) entry which is preliminary data.</text>
</comment>
<organism evidence="3 4">
    <name type="scientific">Carnegiea gigantea</name>
    <dbReference type="NCBI Taxonomy" id="171969"/>
    <lineage>
        <taxon>Eukaryota</taxon>
        <taxon>Viridiplantae</taxon>
        <taxon>Streptophyta</taxon>
        <taxon>Embryophyta</taxon>
        <taxon>Tracheophyta</taxon>
        <taxon>Spermatophyta</taxon>
        <taxon>Magnoliopsida</taxon>
        <taxon>eudicotyledons</taxon>
        <taxon>Gunneridae</taxon>
        <taxon>Pentapetalae</taxon>
        <taxon>Caryophyllales</taxon>
        <taxon>Cactineae</taxon>
        <taxon>Cactaceae</taxon>
        <taxon>Cactoideae</taxon>
        <taxon>Echinocereeae</taxon>
        <taxon>Carnegiea</taxon>
    </lineage>
</organism>
<feature type="domain" description="PB1-like" evidence="2">
    <location>
        <begin position="3"/>
        <end position="79"/>
    </location>
</feature>
<evidence type="ECO:0000313" key="3">
    <source>
        <dbReference type="EMBL" id="KAJ8440262.1"/>
    </source>
</evidence>
<dbReference type="OrthoDB" id="1752300at2759"/>
<protein>
    <recommendedName>
        <fullName evidence="2">PB1-like domain-containing protein</fullName>
    </recommendedName>
</protein>
<feature type="compositionally biased region" description="Polar residues" evidence="1">
    <location>
        <begin position="107"/>
        <end position="123"/>
    </location>
</feature>
<dbReference type="AlphaFoldDB" id="A0A9Q1QFI3"/>
<keyword evidence="4" id="KW-1185">Reference proteome</keyword>
<feature type="compositionally biased region" description="Basic and acidic residues" evidence="1">
    <location>
        <begin position="177"/>
        <end position="190"/>
    </location>
</feature>
<gene>
    <name evidence="3" type="ORF">Cgig2_001597</name>
</gene>
<feature type="compositionally biased region" description="Basic residues" evidence="1">
    <location>
        <begin position="344"/>
        <end position="360"/>
    </location>
</feature>
<reference evidence="3" key="1">
    <citation type="submission" date="2022-04" db="EMBL/GenBank/DDBJ databases">
        <title>Carnegiea gigantea Genome sequencing and assembly v2.</title>
        <authorList>
            <person name="Copetti D."/>
            <person name="Sanderson M.J."/>
            <person name="Burquez A."/>
            <person name="Wojciechowski M.F."/>
        </authorList>
    </citation>
    <scope>NUCLEOTIDE SEQUENCE</scope>
    <source>
        <strain evidence="3">SGP5-SGP5p</strain>
        <tissue evidence="3">Aerial part</tissue>
    </source>
</reference>
<feature type="compositionally biased region" description="Acidic residues" evidence="1">
    <location>
        <begin position="191"/>
        <end position="202"/>
    </location>
</feature>
<feature type="region of interest" description="Disordered" evidence="1">
    <location>
        <begin position="98"/>
        <end position="203"/>
    </location>
</feature>
<evidence type="ECO:0000313" key="4">
    <source>
        <dbReference type="Proteomes" id="UP001153076"/>
    </source>
</evidence>
<feature type="compositionally biased region" description="Acidic residues" evidence="1">
    <location>
        <begin position="153"/>
        <end position="166"/>
    </location>
</feature>
<sequence length="411" mass="45354">MTEHEFKYEGGDVMDKSNSDVDKLSFFELKGYVEVLGFDNVVDLYYATPVLSLKSGLTKGKSDLESINMATCVRAHKALTVFIIHGMDEPSLIPPALPTPEMLMPSSPKSMASGSTHSISSKSFGPREDPHPDSPIPWHELVGGGEYIFSLGDDSEYEPEGEDQDEPASKKISSSKHKGESSVDDTRVEDMEGSDANDEMDTNIDGIETSDEEWKIINEHVKSFKNQRECHSKYEDSKDEIDTAGEIDDDVPKLLRKKDNPMNVDKNTNFKTLKWQIGATIKFKDATAMFAIFQGYNLRIVVSNSTRKRIGAACKESCNFKVYASWDRQRQDAEATKGRGANRGPRRGITRGAGRRRGGGRGRATEVGTNHRDADVARSGPRPVIDGGKLIMFSQASIASNSSQPQPMTSD</sequence>
<accession>A0A9Q1QFI3</accession>
<proteinExistence type="predicted"/>
<name>A0A9Q1QFI3_9CARY</name>
<evidence type="ECO:0000256" key="1">
    <source>
        <dbReference type="SAM" id="MobiDB-lite"/>
    </source>
</evidence>
<dbReference type="InterPro" id="IPR058594">
    <property type="entry name" value="PB1-like_dom_pln"/>
</dbReference>
<dbReference type="EMBL" id="JAKOGI010000195">
    <property type="protein sequence ID" value="KAJ8440262.1"/>
    <property type="molecule type" value="Genomic_DNA"/>
</dbReference>
<dbReference type="Pfam" id="PF26130">
    <property type="entry name" value="PB1-like"/>
    <property type="match status" value="1"/>
</dbReference>
<evidence type="ECO:0000259" key="2">
    <source>
        <dbReference type="Pfam" id="PF26130"/>
    </source>
</evidence>